<evidence type="ECO:0000313" key="6">
    <source>
        <dbReference type="EnsemblMetazoa" id="CapteP162455"/>
    </source>
</evidence>
<dbReference type="PANTHER" id="PTHR31435">
    <property type="entry name" value="PROTEIN NATD1"/>
    <property type="match status" value="1"/>
</dbReference>
<accession>R7T480</accession>
<reference evidence="5 7" key="2">
    <citation type="journal article" date="2013" name="Nature">
        <title>Insights into bilaterian evolution from three spiralian genomes.</title>
        <authorList>
            <person name="Simakov O."/>
            <person name="Marletaz F."/>
            <person name="Cho S.J."/>
            <person name="Edsinger-Gonzales E."/>
            <person name="Havlak P."/>
            <person name="Hellsten U."/>
            <person name="Kuo D.H."/>
            <person name="Larsson T."/>
            <person name="Lv J."/>
            <person name="Arendt D."/>
            <person name="Savage R."/>
            <person name="Osoegawa K."/>
            <person name="de Jong P."/>
            <person name="Grimwood J."/>
            <person name="Chapman J.A."/>
            <person name="Shapiro H."/>
            <person name="Aerts A."/>
            <person name="Otillar R.P."/>
            <person name="Terry A.Y."/>
            <person name="Boore J.L."/>
            <person name="Grigoriev I.V."/>
            <person name="Lindberg D.R."/>
            <person name="Seaver E.C."/>
            <person name="Weisblat D.A."/>
            <person name="Putnam N.H."/>
            <person name="Rokhsar D.S."/>
        </authorList>
    </citation>
    <scope>NUCLEOTIDE SEQUENCE</scope>
    <source>
        <strain evidence="5 7">I ESC-2004</strain>
    </source>
</reference>
<reference evidence="7" key="1">
    <citation type="submission" date="2012-12" db="EMBL/GenBank/DDBJ databases">
        <authorList>
            <person name="Hellsten U."/>
            <person name="Grimwood J."/>
            <person name="Chapman J.A."/>
            <person name="Shapiro H."/>
            <person name="Aerts A."/>
            <person name="Otillar R.P."/>
            <person name="Terry A.Y."/>
            <person name="Boore J.L."/>
            <person name="Simakov O."/>
            <person name="Marletaz F."/>
            <person name="Cho S.-J."/>
            <person name="Edsinger-Gonzales E."/>
            <person name="Havlak P."/>
            <person name="Kuo D.-H."/>
            <person name="Larsson T."/>
            <person name="Lv J."/>
            <person name="Arendt D."/>
            <person name="Savage R."/>
            <person name="Osoegawa K."/>
            <person name="de Jong P."/>
            <person name="Lindberg D.R."/>
            <person name="Seaver E.C."/>
            <person name="Weisblat D.A."/>
            <person name="Putnam N.H."/>
            <person name="Grigoriev I.V."/>
            <person name="Rokhsar D.S."/>
        </authorList>
    </citation>
    <scope>NUCLEOTIDE SEQUENCE</scope>
    <source>
        <strain evidence="7">I ESC-2004</strain>
    </source>
</reference>
<feature type="domain" description="N-acetyltransferase" evidence="4">
    <location>
        <begin position="64"/>
        <end position="154"/>
    </location>
</feature>
<evidence type="ECO:0000313" key="5">
    <source>
        <dbReference type="EMBL" id="ELT87742.1"/>
    </source>
</evidence>
<dbReference type="CDD" id="cd04301">
    <property type="entry name" value="NAT_SF"/>
    <property type="match status" value="1"/>
</dbReference>
<dbReference type="HOGENOM" id="CLU_1705941_0_0_1"/>
<dbReference type="Proteomes" id="UP000014760">
    <property type="component" value="Unassembled WGS sequence"/>
</dbReference>
<dbReference type="InterPro" id="IPR016181">
    <property type="entry name" value="Acyl_CoA_acyltransferase"/>
</dbReference>
<dbReference type="SUPFAM" id="SSF55729">
    <property type="entry name" value="Acyl-CoA N-acyltransferases (Nat)"/>
    <property type="match status" value="1"/>
</dbReference>
<dbReference type="AlphaFoldDB" id="R7T480"/>
<dbReference type="EMBL" id="AMQN01003575">
    <property type="status" value="NOT_ANNOTATED_CDS"/>
    <property type="molecule type" value="Genomic_DNA"/>
</dbReference>
<evidence type="ECO:0000259" key="4">
    <source>
        <dbReference type="PROSITE" id="PS51729"/>
    </source>
</evidence>
<dbReference type="PROSITE" id="PS51729">
    <property type="entry name" value="GNAT_YJDJ"/>
    <property type="match status" value="1"/>
</dbReference>
<name>R7T480_CAPTE</name>
<gene>
    <name evidence="5" type="ORF">CAPTEDRAFT_162455</name>
</gene>
<protein>
    <recommendedName>
        <fullName evidence="2">Protein NATD1</fullName>
    </recommendedName>
    <alternativeName>
        <fullName evidence="3">N-acetyltransferase domain-containing protein 1</fullName>
    </alternativeName>
</protein>
<dbReference type="Pfam" id="PF14542">
    <property type="entry name" value="Acetyltransf_CG"/>
    <property type="match status" value="1"/>
</dbReference>
<dbReference type="InterPro" id="IPR045057">
    <property type="entry name" value="Gcn5-rel_NAT"/>
</dbReference>
<dbReference type="EnsemblMetazoa" id="CapteT162455">
    <property type="protein sequence ID" value="CapteP162455"/>
    <property type="gene ID" value="CapteG162455"/>
</dbReference>
<dbReference type="PANTHER" id="PTHR31435:SF9">
    <property type="entry name" value="PROTEIN NATD1"/>
    <property type="match status" value="1"/>
</dbReference>
<dbReference type="Gene3D" id="3.40.630.30">
    <property type="match status" value="1"/>
</dbReference>
<dbReference type="EMBL" id="KB312171">
    <property type="protein sequence ID" value="ELT87742.1"/>
    <property type="molecule type" value="Genomic_DNA"/>
</dbReference>
<sequence length="154" mass="17240">MNSIRRLLLRPGIASKSSVTQFLPSREPTASIVGPLFRSASFGGVKMAENKMSSVDELSYESVQHDAKKKEFFIAISHGDRVERAFIQYDINGKSIDLYHTLVPPVFRGKGVAKLLTKKALDHAIENDLHLIPSCSYVAKYIQDNPLPEYTSRM</sequence>
<dbReference type="STRING" id="283909.R7T480"/>
<dbReference type="OrthoDB" id="74247at2759"/>
<organism evidence="5">
    <name type="scientific">Capitella teleta</name>
    <name type="common">Polychaete worm</name>
    <dbReference type="NCBI Taxonomy" id="283909"/>
    <lineage>
        <taxon>Eukaryota</taxon>
        <taxon>Metazoa</taxon>
        <taxon>Spiralia</taxon>
        <taxon>Lophotrochozoa</taxon>
        <taxon>Annelida</taxon>
        <taxon>Polychaeta</taxon>
        <taxon>Sedentaria</taxon>
        <taxon>Scolecida</taxon>
        <taxon>Capitellidae</taxon>
        <taxon>Capitella</taxon>
    </lineage>
</organism>
<keyword evidence="7" id="KW-1185">Reference proteome</keyword>
<dbReference type="InterPro" id="IPR031165">
    <property type="entry name" value="GNAT_YJDJ"/>
</dbReference>
<proteinExistence type="inferred from homology"/>
<evidence type="ECO:0000256" key="3">
    <source>
        <dbReference type="ARBA" id="ARBA00031876"/>
    </source>
</evidence>
<evidence type="ECO:0000256" key="1">
    <source>
        <dbReference type="ARBA" id="ARBA00006233"/>
    </source>
</evidence>
<evidence type="ECO:0000256" key="2">
    <source>
        <dbReference type="ARBA" id="ARBA00020243"/>
    </source>
</evidence>
<comment type="similarity">
    <text evidence="1">Belongs to the NATD1 family.</text>
</comment>
<reference evidence="6" key="3">
    <citation type="submission" date="2015-06" db="UniProtKB">
        <authorList>
            <consortium name="EnsemblMetazoa"/>
        </authorList>
    </citation>
    <scope>IDENTIFICATION</scope>
</reference>
<dbReference type="OMA" id="NTHMSAF"/>
<evidence type="ECO:0000313" key="7">
    <source>
        <dbReference type="Proteomes" id="UP000014760"/>
    </source>
</evidence>